<reference evidence="2" key="1">
    <citation type="submission" date="2020-08" db="EMBL/GenBank/DDBJ databases">
        <title>Multicomponent nature underlies the extraordinary mechanical properties of spider dragline silk.</title>
        <authorList>
            <person name="Kono N."/>
            <person name="Nakamura H."/>
            <person name="Mori M."/>
            <person name="Yoshida Y."/>
            <person name="Ohtoshi R."/>
            <person name="Malay A.D."/>
            <person name="Moran D.A.P."/>
            <person name="Tomita M."/>
            <person name="Numata K."/>
            <person name="Arakawa K."/>
        </authorList>
    </citation>
    <scope>NUCLEOTIDE SEQUENCE</scope>
</reference>
<evidence type="ECO:0000313" key="2">
    <source>
        <dbReference type="EMBL" id="GFY78698.1"/>
    </source>
</evidence>
<protein>
    <submittedName>
        <fullName evidence="2">Uncharacterized protein</fullName>
    </submittedName>
</protein>
<dbReference type="EMBL" id="BMAV01023150">
    <property type="protein sequence ID" value="GFY78698.1"/>
    <property type="molecule type" value="Genomic_DNA"/>
</dbReference>
<evidence type="ECO:0000313" key="3">
    <source>
        <dbReference type="Proteomes" id="UP000886998"/>
    </source>
</evidence>
<accession>A0A8X6YUN5</accession>
<proteinExistence type="predicted"/>
<feature type="region of interest" description="Disordered" evidence="1">
    <location>
        <begin position="1"/>
        <end position="22"/>
    </location>
</feature>
<dbReference type="AlphaFoldDB" id="A0A8X6YUN5"/>
<sequence>MKQVRGCGNGLNMKGGNKGPEKPIPVSILVHHTYRVCETHALNCVVYDAASSSGEISVFFDKVQEAFNNFSASTYQWGLLNQTSKISTFKTIKCNKAGKWFI</sequence>
<comment type="caution">
    <text evidence="2">The sequence shown here is derived from an EMBL/GenBank/DDBJ whole genome shotgun (WGS) entry which is preliminary data.</text>
</comment>
<evidence type="ECO:0000256" key="1">
    <source>
        <dbReference type="SAM" id="MobiDB-lite"/>
    </source>
</evidence>
<name>A0A8X6YUN5_9ARAC</name>
<organism evidence="2 3">
    <name type="scientific">Trichonephila inaurata madagascariensis</name>
    <dbReference type="NCBI Taxonomy" id="2747483"/>
    <lineage>
        <taxon>Eukaryota</taxon>
        <taxon>Metazoa</taxon>
        <taxon>Ecdysozoa</taxon>
        <taxon>Arthropoda</taxon>
        <taxon>Chelicerata</taxon>
        <taxon>Arachnida</taxon>
        <taxon>Araneae</taxon>
        <taxon>Araneomorphae</taxon>
        <taxon>Entelegynae</taxon>
        <taxon>Araneoidea</taxon>
        <taxon>Nephilidae</taxon>
        <taxon>Trichonephila</taxon>
        <taxon>Trichonephila inaurata</taxon>
    </lineage>
</organism>
<gene>
    <name evidence="2" type="ORF">TNIN_229341</name>
</gene>
<dbReference type="Proteomes" id="UP000886998">
    <property type="component" value="Unassembled WGS sequence"/>
</dbReference>
<keyword evidence="3" id="KW-1185">Reference proteome</keyword>